<dbReference type="AlphaFoldDB" id="A0A8X8K2H2"/>
<dbReference type="InterPro" id="IPR009061">
    <property type="entry name" value="DNA-bd_dom_put_sf"/>
</dbReference>
<dbReference type="GO" id="GO:0003700">
    <property type="term" value="F:DNA-binding transcription factor activity"/>
    <property type="evidence" value="ECO:0007669"/>
    <property type="project" value="InterPro"/>
</dbReference>
<dbReference type="RefSeq" id="WP_191768675.1">
    <property type="nucleotide sequence ID" value="NZ_JACSQS010000001.1"/>
</dbReference>
<dbReference type="GO" id="GO:0005507">
    <property type="term" value="F:copper ion binding"/>
    <property type="evidence" value="ECO:0007669"/>
    <property type="project" value="InterPro"/>
</dbReference>
<dbReference type="Gene3D" id="1.10.1660.10">
    <property type="match status" value="1"/>
</dbReference>
<dbReference type="PROSITE" id="PS00552">
    <property type="entry name" value="HTH_MERR_1"/>
    <property type="match status" value="1"/>
</dbReference>
<evidence type="ECO:0000256" key="2">
    <source>
        <dbReference type="ARBA" id="ARBA00022490"/>
    </source>
</evidence>
<dbReference type="Pfam" id="PF09278">
    <property type="entry name" value="MerR-DNA-bind"/>
    <property type="match status" value="1"/>
</dbReference>
<comment type="subcellular location">
    <subcellularLocation>
        <location evidence="1">Cytoplasm</location>
    </subcellularLocation>
</comment>
<evidence type="ECO:0000256" key="4">
    <source>
        <dbReference type="ARBA" id="ARBA00023125"/>
    </source>
</evidence>
<dbReference type="InterPro" id="IPR011789">
    <property type="entry name" value="CueR"/>
</dbReference>
<dbReference type="InterPro" id="IPR000551">
    <property type="entry name" value="MerR-type_HTH_dom"/>
</dbReference>
<evidence type="ECO:0000256" key="3">
    <source>
        <dbReference type="ARBA" id="ARBA00023015"/>
    </source>
</evidence>
<dbReference type="SUPFAM" id="SSF46955">
    <property type="entry name" value="Putative DNA-binding domain"/>
    <property type="match status" value="1"/>
</dbReference>
<accession>A0A8X8K2H2</accession>
<evidence type="ECO:0000259" key="7">
    <source>
        <dbReference type="PROSITE" id="PS50937"/>
    </source>
</evidence>
<feature type="domain" description="HTH merR-type" evidence="7">
    <location>
        <begin position="1"/>
        <end position="69"/>
    </location>
</feature>
<sequence length="166" mass="18130">MNIGQAAKASGVSAKMIRYYEGIGLIPPAARSEAGYRCYTQQDAHTLRFIRRSRDLGFTVEQIAELLLLWRDGERASADVKRVALAHVAELEDRISGLQAMARTLRDLASSCHGNDRPDCPIIEELAEPVGAGKVSATAASPRRTPRFGTDTPASPRARRSLQRKG</sequence>
<feature type="region of interest" description="Disordered" evidence="6">
    <location>
        <begin position="133"/>
        <end position="166"/>
    </location>
</feature>
<dbReference type="GO" id="GO:0045893">
    <property type="term" value="P:positive regulation of DNA-templated transcription"/>
    <property type="evidence" value="ECO:0007669"/>
    <property type="project" value="InterPro"/>
</dbReference>
<dbReference type="GO" id="GO:0005737">
    <property type="term" value="C:cytoplasm"/>
    <property type="evidence" value="ECO:0007669"/>
    <property type="project" value="UniProtKB-SubCell"/>
</dbReference>
<dbReference type="InterPro" id="IPR015358">
    <property type="entry name" value="Tscrpt_reg_MerR_DNA-bd"/>
</dbReference>
<name>A0A8X8K2H2_9GAMM</name>
<dbReference type="Pfam" id="PF00376">
    <property type="entry name" value="MerR"/>
    <property type="match status" value="1"/>
</dbReference>
<evidence type="ECO:0000256" key="5">
    <source>
        <dbReference type="ARBA" id="ARBA00023163"/>
    </source>
</evidence>
<comment type="caution">
    <text evidence="8">The sequence shown here is derived from an EMBL/GenBank/DDBJ whole genome shotgun (WGS) entry which is preliminary data.</text>
</comment>
<feature type="compositionally biased region" description="Basic residues" evidence="6">
    <location>
        <begin position="157"/>
        <end position="166"/>
    </location>
</feature>
<dbReference type="PANTHER" id="PTHR30204">
    <property type="entry name" value="REDOX-CYCLING DRUG-SENSING TRANSCRIPTIONAL ACTIVATOR SOXR"/>
    <property type="match status" value="1"/>
</dbReference>
<proteinExistence type="predicted"/>
<dbReference type="Proteomes" id="UP000636938">
    <property type="component" value="Unassembled WGS sequence"/>
</dbReference>
<dbReference type="SMART" id="SM00422">
    <property type="entry name" value="HTH_MERR"/>
    <property type="match status" value="1"/>
</dbReference>
<dbReference type="InterPro" id="IPR047057">
    <property type="entry name" value="MerR_fam"/>
</dbReference>
<protein>
    <submittedName>
        <fullName evidence="8">Cu(I)-responsive transcriptional regulator</fullName>
    </submittedName>
</protein>
<evidence type="ECO:0000313" key="8">
    <source>
        <dbReference type="EMBL" id="MBD7953014.1"/>
    </source>
</evidence>
<dbReference type="PRINTS" id="PR00040">
    <property type="entry name" value="HTHMERR"/>
</dbReference>
<keyword evidence="9" id="KW-1185">Reference proteome</keyword>
<evidence type="ECO:0000256" key="6">
    <source>
        <dbReference type="SAM" id="MobiDB-lite"/>
    </source>
</evidence>
<organism evidence="8 9">
    <name type="scientific">Stenotrophomonas lacuserhaii</name>
    <dbReference type="NCBI Taxonomy" id="2760084"/>
    <lineage>
        <taxon>Bacteria</taxon>
        <taxon>Pseudomonadati</taxon>
        <taxon>Pseudomonadota</taxon>
        <taxon>Gammaproteobacteria</taxon>
        <taxon>Lysobacterales</taxon>
        <taxon>Lysobacteraceae</taxon>
        <taxon>Stenotrophomonas</taxon>
    </lineage>
</organism>
<dbReference type="PROSITE" id="PS50937">
    <property type="entry name" value="HTH_MERR_2"/>
    <property type="match status" value="1"/>
</dbReference>
<keyword evidence="2" id="KW-0963">Cytoplasm</keyword>
<dbReference type="GO" id="GO:0003677">
    <property type="term" value="F:DNA binding"/>
    <property type="evidence" value="ECO:0007669"/>
    <property type="project" value="UniProtKB-KW"/>
</dbReference>
<evidence type="ECO:0000313" key="9">
    <source>
        <dbReference type="Proteomes" id="UP000636938"/>
    </source>
</evidence>
<dbReference type="CDD" id="cd01108">
    <property type="entry name" value="HTH_CueR"/>
    <property type="match status" value="1"/>
</dbReference>
<reference evidence="8 9" key="1">
    <citation type="submission" date="2020-08" db="EMBL/GenBank/DDBJ databases">
        <title>A Genomic Blueprint of the Chicken Gut Microbiome.</title>
        <authorList>
            <person name="Gilroy R."/>
            <person name="Ravi A."/>
            <person name="Getino M."/>
            <person name="Pursley I."/>
            <person name="Horton D.L."/>
            <person name="Alikhan N.-F."/>
            <person name="Baker D."/>
            <person name="Gharbi K."/>
            <person name="Hall N."/>
            <person name="Watson M."/>
            <person name="Adriaenssens E.M."/>
            <person name="Foster-Nyarko E."/>
            <person name="Jarju S."/>
            <person name="Secka A."/>
            <person name="Antonio M."/>
            <person name="Oren A."/>
            <person name="Chaudhuri R."/>
            <person name="La Ragione R.M."/>
            <person name="Hildebrand F."/>
            <person name="Pallen M.J."/>
        </authorList>
    </citation>
    <scope>NUCLEOTIDE SEQUENCE [LARGE SCALE GENOMIC DNA]</scope>
    <source>
        <strain evidence="8 9">Sa5BUN4</strain>
    </source>
</reference>
<gene>
    <name evidence="8" type="primary">cueR</name>
    <name evidence="8" type="ORF">H9654_02250</name>
</gene>
<evidence type="ECO:0000256" key="1">
    <source>
        <dbReference type="ARBA" id="ARBA00004496"/>
    </source>
</evidence>
<dbReference type="PANTHER" id="PTHR30204:SF94">
    <property type="entry name" value="HEAVY METAL-DEPENDENT TRANSCRIPTIONAL REGULATOR HI_0293-RELATED"/>
    <property type="match status" value="1"/>
</dbReference>
<dbReference type="NCBIfam" id="TIGR02044">
    <property type="entry name" value="CueR"/>
    <property type="match status" value="1"/>
</dbReference>
<keyword evidence="5" id="KW-0804">Transcription</keyword>
<dbReference type="EMBL" id="JACSQS010000001">
    <property type="protein sequence ID" value="MBD7953014.1"/>
    <property type="molecule type" value="Genomic_DNA"/>
</dbReference>
<keyword evidence="4" id="KW-0238">DNA-binding</keyword>
<keyword evidence="3" id="KW-0805">Transcription regulation</keyword>